<dbReference type="GO" id="GO:0005739">
    <property type="term" value="C:mitochondrion"/>
    <property type="evidence" value="ECO:0007669"/>
    <property type="project" value="UniProtKB-SubCell"/>
</dbReference>
<keyword evidence="6" id="KW-0227">DNA damage</keyword>
<dbReference type="Gene3D" id="3.30.70.980">
    <property type="match status" value="2"/>
</dbReference>
<evidence type="ECO:0000256" key="6">
    <source>
        <dbReference type="ARBA" id="ARBA00022763"/>
    </source>
</evidence>
<dbReference type="SMART" id="SM00278">
    <property type="entry name" value="HhH1"/>
    <property type="match status" value="2"/>
</dbReference>
<keyword evidence="11" id="KW-0234">DNA repair</keyword>
<dbReference type="GO" id="GO:0046872">
    <property type="term" value="F:metal ion binding"/>
    <property type="evidence" value="ECO:0007669"/>
    <property type="project" value="UniProtKB-KW"/>
</dbReference>
<dbReference type="InterPro" id="IPR036397">
    <property type="entry name" value="RNaseH_sf"/>
</dbReference>
<dbReference type="GO" id="GO:0016787">
    <property type="term" value="F:hydrolase activity"/>
    <property type="evidence" value="ECO:0007669"/>
    <property type="project" value="UniProtKB-KW"/>
</dbReference>
<evidence type="ECO:0000256" key="2">
    <source>
        <dbReference type="ARBA" id="ARBA00008724"/>
    </source>
</evidence>
<dbReference type="Pfam" id="PF01330">
    <property type="entry name" value="RuvA_N"/>
    <property type="match status" value="1"/>
</dbReference>
<dbReference type="InterPro" id="IPR029072">
    <property type="entry name" value="YebC-like"/>
</dbReference>
<keyword evidence="9" id="KW-0238">DNA-binding</keyword>
<dbReference type="CDD" id="cd16962">
    <property type="entry name" value="RuvC"/>
    <property type="match status" value="1"/>
</dbReference>
<comment type="subcellular location">
    <subcellularLocation>
        <location evidence="1">Mitochondrion</location>
    </subcellularLocation>
</comment>
<dbReference type="PRINTS" id="PR00696">
    <property type="entry name" value="RSOLVASERUVC"/>
</dbReference>
<dbReference type="InterPro" id="IPR013849">
    <property type="entry name" value="DNA_helicase_Holl-junc_RuvA_I"/>
</dbReference>
<dbReference type="HAMAP" id="MF_00034">
    <property type="entry name" value="RuvC"/>
    <property type="match status" value="1"/>
</dbReference>
<dbReference type="Proteomes" id="UP001195483">
    <property type="component" value="Unassembled WGS sequence"/>
</dbReference>
<dbReference type="Gene3D" id="1.10.150.20">
    <property type="entry name" value="5' to 3' exonuclease, C-terminal subdomain"/>
    <property type="match status" value="1"/>
</dbReference>
<dbReference type="Gene3D" id="1.10.10.200">
    <property type="match status" value="1"/>
</dbReference>
<dbReference type="InterPro" id="IPR000085">
    <property type="entry name" value="RuvA"/>
</dbReference>
<dbReference type="HAMAP" id="MF_00031">
    <property type="entry name" value="DNA_HJ_migration_RuvA"/>
    <property type="match status" value="1"/>
</dbReference>
<dbReference type="GO" id="GO:0006310">
    <property type="term" value="P:DNA recombination"/>
    <property type="evidence" value="ECO:0007669"/>
    <property type="project" value="UniProtKB-KW"/>
</dbReference>
<feature type="domain" description="Helix-hairpin-helix DNA-binding motif class 1" evidence="12">
    <location>
        <begin position="462"/>
        <end position="481"/>
    </location>
</feature>
<dbReference type="SUPFAM" id="SSF75625">
    <property type="entry name" value="YebC-like"/>
    <property type="match status" value="1"/>
</dbReference>
<evidence type="ECO:0000313" key="14">
    <source>
        <dbReference type="Proteomes" id="UP001195483"/>
    </source>
</evidence>
<dbReference type="NCBIfam" id="NF009044">
    <property type="entry name" value="PRK12378.1"/>
    <property type="match status" value="1"/>
</dbReference>
<dbReference type="Pfam" id="PF02075">
    <property type="entry name" value="RuvC"/>
    <property type="match status" value="1"/>
</dbReference>
<dbReference type="GO" id="GO:0005829">
    <property type="term" value="C:cytosol"/>
    <property type="evidence" value="ECO:0007669"/>
    <property type="project" value="TreeGrafter"/>
</dbReference>
<dbReference type="Gene3D" id="2.40.50.140">
    <property type="entry name" value="Nucleic acid-binding proteins"/>
    <property type="match status" value="1"/>
</dbReference>
<dbReference type="NCBIfam" id="NF001030">
    <property type="entry name" value="PRK00110.1"/>
    <property type="match status" value="1"/>
</dbReference>
<evidence type="ECO:0000256" key="10">
    <source>
        <dbReference type="ARBA" id="ARBA00023172"/>
    </source>
</evidence>
<dbReference type="HAMAP" id="MF_00693">
    <property type="entry name" value="Transcrip_reg_TACO1"/>
    <property type="match status" value="1"/>
</dbReference>
<evidence type="ECO:0000256" key="11">
    <source>
        <dbReference type="ARBA" id="ARBA00023204"/>
    </source>
</evidence>
<evidence type="ECO:0000256" key="1">
    <source>
        <dbReference type="ARBA" id="ARBA00004173"/>
    </source>
</evidence>
<dbReference type="NCBIfam" id="TIGR00084">
    <property type="entry name" value="ruvA"/>
    <property type="match status" value="1"/>
</dbReference>
<dbReference type="GO" id="GO:0009378">
    <property type="term" value="F:four-way junction helicase activity"/>
    <property type="evidence" value="ECO:0007669"/>
    <property type="project" value="InterPro"/>
</dbReference>
<name>A0AAE0WB58_9BIVA</name>
<dbReference type="GO" id="GO:0004520">
    <property type="term" value="F:DNA endonuclease activity"/>
    <property type="evidence" value="ECO:0007669"/>
    <property type="project" value="InterPro"/>
</dbReference>
<dbReference type="Gene3D" id="3.30.420.10">
    <property type="entry name" value="Ribonuclease H-like superfamily/Ribonuclease H"/>
    <property type="match status" value="1"/>
</dbReference>
<dbReference type="Pfam" id="PF14520">
    <property type="entry name" value="HHH_5"/>
    <property type="match status" value="1"/>
</dbReference>
<reference evidence="13" key="3">
    <citation type="submission" date="2023-05" db="EMBL/GenBank/DDBJ databases">
        <authorList>
            <person name="Smith C.H."/>
        </authorList>
    </citation>
    <scope>NUCLEOTIDE SEQUENCE</scope>
    <source>
        <strain evidence="13">CHS0354</strain>
        <tissue evidence="13">Mantle</tissue>
    </source>
</reference>
<dbReference type="InterPro" id="IPR049083">
    <property type="entry name" value="TACO1_YebC_N"/>
</dbReference>
<proteinExistence type="inferred from homology"/>
<dbReference type="InterPro" id="IPR010994">
    <property type="entry name" value="RuvA_2-like"/>
</dbReference>
<dbReference type="EMBL" id="JAEAOA010000469">
    <property type="protein sequence ID" value="KAK3608833.1"/>
    <property type="molecule type" value="Genomic_DNA"/>
</dbReference>
<evidence type="ECO:0000256" key="7">
    <source>
        <dbReference type="ARBA" id="ARBA00022801"/>
    </source>
</evidence>
<dbReference type="FunFam" id="1.10.10.200:FF:000002">
    <property type="entry name" value="Probable transcriptional regulatory protein CLM62_37755"/>
    <property type="match status" value="1"/>
</dbReference>
<dbReference type="InterPro" id="IPR002876">
    <property type="entry name" value="Transcrip_reg_TACO1-like"/>
</dbReference>
<keyword evidence="7" id="KW-0378">Hydrolase</keyword>
<feature type="domain" description="Helix-hairpin-helix DNA-binding motif class 1" evidence="12">
    <location>
        <begin position="497"/>
        <end position="516"/>
    </location>
</feature>
<dbReference type="SUPFAM" id="SSF53098">
    <property type="entry name" value="Ribonuclease H-like"/>
    <property type="match status" value="1"/>
</dbReference>
<comment type="similarity">
    <text evidence="2">Belongs to the TACO1 family.</text>
</comment>
<protein>
    <recommendedName>
        <fullName evidence="12">Helix-hairpin-helix DNA-binding motif class 1 domain-containing protein</fullName>
    </recommendedName>
</protein>
<dbReference type="GO" id="GO:0003677">
    <property type="term" value="F:DNA binding"/>
    <property type="evidence" value="ECO:0007669"/>
    <property type="project" value="UniProtKB-KW"/>
</dbReference>
<keyword evidence="14" id="KW-1185">Reference proteome</keyword>
<dbReference type="FunFam" id="3.30.420.10:FF:000002">
    <property type="entry name" value="Crossover junction endodeoxyribonuclease RuvC"/>
    <property type="match status" value="1"/>
</dbReference>
<dbReference type="GO" id="GO:0006281">
    <property type="term" value="P:DNA repair"/>
    <property type="evidence" value="ECO:0007669"/>
    <property type="project" value="UniProtKB-KW"/>
</dbReference>
<dbReference type="SUPFAM" id="SSF47781">
    <property type="entry name" value="RuvA domain 2-like"/>
    <property type="match status" value="1"/>
</dbReference>
<dbReference type="Pfam" id="PF01709">
    <property type="entry name" value="Transcrip_reg"/>
    <property type="match status" value="1"/>
</dbReference>
<evidence type="ECO:0000256" key="5">
    <source>
        <dbReference type="ARBA" id="ARBA00022723"/>
    </source>
</evidence>
<dbReference type="InterPro" id="IPR012340">
    <property type="entry name" value="NA-bd_OB-fold"/>
</dbReference>
<dbReference type="PANTHER" id="PTHR12532:SF6">
    <property type="entry name" value="TRANSCRIPTIONAL REGULATORY PROTEIN YEBC-RELATED"/>
    <property type="match status" value="1"/>
</dbReference>
<dbReference type="PANTHER" id="PTHR12532">
    <property type="entry name" value="TRANSLATIONAL ACTIVATOR OF CYTOCHROME C OXIDASE 1"/>
    <property type="match status" value="1"/>
</dbReference>
<keyword evidence="4" id="KW-0963">Cytoplasm</keyword>
<reference evidence="13" key="1">
    <citation type="journal article" date="2021" name="Genome Biol. Evol.">
        <title>A High-Quality Reference Genome for a Parasitic Bivalve with Doubly Uniparental Inheritance (Bivalvia: Unionida).</title>
        <authorList>
            <person name="Smith C.H."/>
        </authorList>
    </citation>
    <scope>NUCLEOTIDE SEQUENCE</scope>
    <source>
        <strain evidence="13">CHS0354</strain>
    </source>
</reference>
<dbReference type="InterPro" id="IPR012337">
    <property type="entry name" value="RNaseH-like_sf"/>
</dbReference>
<dbReference type="AlphaFoldDB" id="A0AAE0WB58"/>
<dbReference type="Pfam" id="PF20772">
    <property type="entry name" value="TACO1_YebC_N"/>
    <property type="match status" value="1"/>
</dbReference>
<comment type="similarity">
    <text evidence="3">Belongs to the RuvC family.</text>
</comment>
<evidence type="ECO:0000256" key="3">
    <source>
        <dbReference type="ARBA" id="ARBA00009518"/>
    </source>
</evidence>
<gene>
    <name evidence="13" type="ORF">CHS0354_006874</name>
</gene>
<dbReference type="NCBIfam" id="TIGR01033">
    <property type="entry name" value="YebC/PmpR family DNA-binding transcriptional regulator"/>
    <property type="match status" value="1"/>
</dbReference>
<accession>A0AAE0WB58</accession>
<evidence type="ECO:0000256" key="8">
    <source>
        <dbReference type="ARBA" id="ARBA00022842"/>
    </source>
</evidence>
<sequence>MSGHSKWSTIKRKKGAIDAQRSKVFTKIIKEITVAAKMGGSAVNANPRLRTAVEWAKSENMPADNIARAIKKGAGELENVSYEEIVYEGYGPAGTAVIIECLTDNRNRTAASVRTIFNKCGCSLGNTNSVLYMFDRKGVIAVPKDTISEDTLTEHAIEAGSEDIQTNEDTYTVYTAPADLHKVADYLDGKGVKTQDVKIGLFAQNAIVVNSKEGAMQVMRFIEMLEDDDDVQNVHTNFDISEELLTELYIGIDPGSRITGYGVLENSGNRISLVTSGTIKTNPEEDIARRLLTIKNRLEDVISEFNPTDAGVEAVFHSVNARSSLILGQARGVILVTLAAAGIAVREFSPKEIKLATVGYGSAEKSQIQQMVRLILNTNKTFSEDEADAVAAGICLINSVYDQDLIVLAGGVGYEIYLGSAVLQRMNIKVGNNIKLHADTVVREDSIRIYGFETDTAKTFFRLLLSVSGIGPKLAMTVIGHVGVSRIIQSVKTGNYQVFEDVPGIGKKSAQKIVIELEAKLRKLSVPIDLSSGKYSRQNLRPIRRQI</sequence>
<dbReference type="InterPro" id="IPR048300">
    <property type="entry name" value="TACO1_YebC-like_2nd/3rd_dom"/>
</dbReference>
<dbReference type="InterPro" id="IPR003583">
    <property type="entry name" value="Hlx-hairpin-Hlx_DNA-bd_motif"/>
</dbReference>
<keyword evidence="10" id="KW-0233">DNA recombination</keyword>
<dbReference type="SUPFAM" id="SSF50249">
    <property type="entry name" value="Nucleic acid-binding proteins"/>
    <property type="match status" value="1"/>
</dbReference>
<dbReference type="NCBIfam" id="TIGR00228">
    <property type="entry name" value="ruvC"/>
    <property type="match status" value="1"/>
</dbReference>
<comment type="caution">
    <text evidence="13">The sequence shown here is derived from an EMBL/GenBank/DDBJ whole genome shotgun (WGS) entry which is preliminary data.</text>
</comment>
<evidence type="ECO:0000259" key="12">
    <source>
        <dbReference type="SMART" id="SM00278"/>
    </source>
</evidence>
<evidence type="ECO:0000313" key="13">
    <source>
        <dbReference type="EMBL" id="KAK3608833.1"/>
    </source>
</evidence>
<organism evidence="13 14">
    <name type="scientific">Potamilus streckersoni</name>
    <dbReference type="NCBI Taxonomy" id="2493646"/>
    <lineage>
        <taxon>Eukaryota</taxon>
        <taxon>Metazoa</taxon>
        <taxon>Spiralia</taxon>
        <taxon>Lophotrochozoa</taxon>
        <taxon>Mollusca</taxon>
        <taxon>Bivalvia</taxon>
        <taxon>Autobranchia</taxon>
        <taxon>Heteroconchia</taxon>
        <taxon>Palaeoheterodonta</taxon>
        <taxon>Unionida</taxon>
        <taxon>Unionoidea</taxon>
        <taxon>Unionidae</taxon>
        <taxon>Ambleminae</taxon>
        <taxon>Lampsilini</taxon>
        <taxon>Potamilus</taxon>
    </lineage>
</organism>
<evidence type="ECO:0000256" key="4">
    <source>
        <dbReference type="ARBA" id="ARBA00022490"/>
    </source>
</evidence>
<keyword evidence="5" id="KW-0479">Metal-binding</keyword>
<dbReference type="InterPro" id="IPR026564">
    <property type="entry name" value="Transcrip_reg_TACO1-like_dom3"/>
</dbReference>
<reference evidence="13" key="2">
    <citation type="journal article" date="2021" name="Genome Biol. Evol.">
        <title>Developing a high-quality reference genome for a parasitic bivalve with doubly uniparental inheritance (Bivalvia: Unionida).</title>
        <authorList>
            <person name="Smith C.H."/>
        </authorList>
    </citation>
    <scope>NUCLEOTIDE SEQUENCE</scope>
    <source>
        <strain evidence="13">CHS0354</strain>
        <tissue evidence="13">Mantle</tissue>
    </source>
</reference>
<dbReference type="InterPro" id="IPR017856">
    <property type="entry name" value="Integrase-like_N"/>
</dbReference>
<keyword evidence="8" id="KW-0460">Magnesium</keyword>
<dbReference type="GO" id="GO:0005524">
    <property type="term" value="F:ATP binding"/>
    <property type="evidence" value="ECO:0007669"/>
    <property type="project" value="InterPro"/>
</dbReference>
<dbReference type="InterPro" id="IPR002176">
    <property type="entry name" value="X-over_junc_endoDNase_RuvC"/>
</dbReference>
<evidence type="ECO:0000256" key="9">
    <source>
        <dbReference type="ARBA" id="ARBA00023125"/>
    </source>
</evidence>